<keyword evidence="4" id="KW-0240">DNA-directed RNA polymerase</keyword>
<dbReference type="GO" id="GO:0005736">
    <property type="term" value="C:RNA polymerase I complex"/>
    <property type="evidence" value="ECO:0007669"/>
    <property type="project" value="TreeGrafter"/>
</dbReference>
<dbReference type="EMBL" id="JANBQB010000020">
    <property type="protein sequence ID" value="KAJ1984419.1"/>
    <property type="molecule type" value="Genomic_DNA"/>
</dbReference>
<dbReference type="GO" id="GO:0006351">
    <property type="term" value="P:DNA-templated transcription"/>
    <property type="evidence" value="ECO:0007669"/>
    <property type="project" value="InterPro"/>
</dbReference>
<organism evidence="4 5">
    <name type="scientific">Dimargaris verticillata</name>
    <dbReference type="NCBI Taxonomy" id="2761393"/>
    <lineage>
        <taxon>Eukaryota</taxon>
        <taxon>Fungi</taxon>
        <taxon>Fungi incertae sedis</taxon>
        <taxon>Zoopagomycota</taxon>
        <taxon>Kickxellomycotina</taxon>
        <taxon>Dimargaritomycetes</taxon>
        <taxon>Dimargaritales</taxon>
        <taxon>Dimargaritaceae</taxon>
        <taxon>Dimargaris</taxon>
    </lineage>
</organism>
<dbReference type="SMART" id="SM00658">
    <property type="entry name" value="RPOL8c"/>
    <property type="match status" value="1"/>
</dbReference>
<dbReference type="GO" id="GO:0005666">
    <property type="term" value="C:RNA polymerase III complex"/>
    <property type="evidence" value="ECO:0007669"/>
    <property type="project" value="TreeGrafter"/>
</dbReference>
<keyword evidence="5" id="KW-1185">Reference proteome</keyword>
<dbReference type="AlphaFoldDB" id="A0A9W8EFQ1"/>
<dbReference type="OrthoDB" id="20018at2759"/>
<protein>
    <submittedName>
        <fullName evidence="4">DNA-directed RNA polymerases I, II, and III subunit RPABC3</fullName>
    </submittedName>
</protein>
<keyword evidence="3" id="KW-0539">Nucleus</keyword>
<dbReference type="Proteomes" id="UP001151582">
    <property type="component" value="Unassembled WGS sequence"/>
</dbReference>
<dbReference type="InterPro" id="IPR012340">
    <property type="entry name" value="NA-bd_OB-fold"/>
</dbReference>
<evidence type="ECO:0000256" key="1">
    <source>
        <dbReference type="ARBA" id="ARBA00004123"/>
    </source>
</evidence>
<dbReference type="InterPro" id="IPR005570">
    <property type="entry name" value="RPABC3"/>
</dbReference>
<evidence type="ECO:0000313" key="5">
    <source>
        <dbReference type="Proteomes" id="UP001151582"/>
    </source>
</evidence>
<gene>
    <name evidence="4" type="primary">RPB8</name>
    <name evidence="4" type="ORF">H4R34_000682</name>
</gene>
<name>A0A9W8EFQ1_9FUNG</name>
<evidence type="ECO:0000256" key="2">
    <source>
        <dbReference type="ARBA" id="ARBA00008912"/>
    </source>
</evidence>
<dbReference type="PIRSF" id="PIRSF000779">
    <property type="entry name" value="RNA_pol_Rpb8"/>
    <property type="match status" value="1"/>
</dbReference>
<sequence>MSNQDAILFTDIFDCKDIDRDGKKFDRVSRLSARSENYDMGLLLDYNVELYPMKIGDKFSLVLASTLSLSGQDAARSQTGKQDTWRPNVTEKTLADDYDYVMYGKIYRYDDSASSRV</sequence>
<dbReference type="Pfam" id="PF03870">
    <property type="entry name" value="RNA_pol_Rpb8"/>
    <property type="match status" value="1"/>
</dbReference>
<dbReference type="Gene3D" id="2.40.50.140">
    <property type="entry name" value="Nucleic acid-binding proteins"/>
    <property type="match status" value="1"/>
</dbReference>
<dbReference type="GO" id="GO:0005665">
    <property type="term" value="C:RNA polymerase II, core complex"/>
    <property type="evidence" value="ECO:0007669"/>
    <property type="project" value="TreeGrafter"/>
</dbReference>
<reference evidence="4" key="1">
    <citation type="submission" date="2022-07" db="EMBL/GenBank/DDBJ databases">
        <title>Phylogenomic reconstructions and comparative analyses of Kickxellomycotina fungi.</title>
        <authorList>
            <person name="Reynolds N.K."/>
            <person name="Stajich J.E."/>
            <person name="Barry K."/>
            <person name="Grigoriev I.V."/>
            <person name="Crous P."/>
            <person name="Smith M.E."/>
        </authorList>
    </citation>
    <scope>NUCLEOTIDE SEQUENCE</scope>
    <source>
        <strain evidence="4">RSA 567</strain>
    </source>
</reference>
<comment type="similarity">
    <text evidence="2">Belongs to the eukaryotic RPB8 RNA polymerase subunit family.</text>
</comment>
<evidence type="ECO:0000256" key="3">
    <source>
        <dbReference type="ARBA" id="ARBA00023242"/>
    </source>
</evidence>
<comment type="subcellular location">
    <subcellularLocation>
        <location evidence="1">Nucleus</location>
    </subcellularLocation>
</comment>
<comment type="caution">
    <text evidence="4">The sequence shown here is derived from an EMBL/GenBank/DDBJ whole genome shotgun (WGS) entry which is preliminary data.</text>
</comment>
<keyword evidence="4" id="KW-0804">Transcription</keyword>
<proteinExistence type="inferred from homology"/>
<dbReference type="SUPFAM" id="SSF50249">
    <property type="entry name" value="Nucleic acid-binding proteins"/>
    <property type="match status" value="1"/>
</dbReference>
<evidence type="ECO:0000313" key="4">
    <source>
        <dbReference type="EMBL" id="KAJ1984419.1"/>
    </source>
</evidence>
<accession>A0A9W8EFQ1</accession>
<dbReference type="PANTHER" id="PTHR10917:SF0">
    <property type="entry name" value="DNA-DIRECTED RNA POLYMERASES I, II, AND III SUBUNIT RPABC3"/>
    <property type="match status" value="1"/>
</dbReference>
<dbReference type="PANTHER" id="PTHR10917">
    <property type="entry name" value="DNA-DIRECTED RNA POLYMERASES I, II, AND III SUBUNIT RPABC3"/>
    <property type="match status" value="1"/>
</dbReference>
<dbReference type="GO" id="GO:0003899">
    <property type="term" value="F:DNA-directed RNA polymerase activity"/>
    <property type="evidence" value="ECO:0007669"/>
    <property type="project" value="InterPro"/>
</dbReference>